<protein>
    <submittedName>
        <fullName evidence="1">Uncharacterized protein</fullName>
    </submittedName>
</protein>
<reference evidence="1" key="1">
    <citation type="submission" date="2023-04" db="EMBL/GenBank/DDBJ databases">
        <authorList>
            <person name="Vijverberg K."/>
            <person name="Xiong W."/>
            <person name="Schranz E."/>
        </authorList>
    </citation>
    <scope>NUCLEOTIDE SEQUENCE</scope>
</reference>
<accession>A0AA35Z5S4</accession>
<dbReference type="Proteomes" id="UP001177003">
    <property type="component" value="Chromosome 5"/>
</dbReference>
<dbReference type="EMBL" id="OX465081">
    <property type="protein sequence ID" value="CAI9286439.1"/>
    <property type="molecule type" value="Genomic_DNA"/>
</dbReference>
<evidence type="ECO:0000313" key="2">
    <source>
        <dbReference type="Proteomes" id="UP001177003"/>
    </source>
</evidence>
<organism evidence="1 2">
    <name type="scientific">Lactuca saligna</name>
    <name type="common">Willowleaf lettuce</name>
    <dbReference type="NCBI Taxonomy" id="75948"/>
    <lineage>
        <taxon>Eukaryota</taxon>
        <taxon>Viridiplantae</taxon>
        <taxon>Streptophyta</taxon>
        <taxon>Embryophyta</taxon>
        <taxon>Tracheophyta</taxon>
        <taxon>Spermatophyta</taxon>
        <taxon>Magnoliopsida</taxon>
        <taxon>eudicotyledons</taxon>
        <taxon>Gunneridae</taxon>
        <taxon>Pentapetalae</taxon>
        <taxon>asterids</taxon>
        <taxon>campanulids</taxon>
        <taxon>Asterales</taxon>
        <taxon>Asteraceae</taxon>
        <taxon>Cichorioideae</taxon>
        <taxon>Cichorieae</taxon>
        <taxon>Lactucinae</taxon>
        <taxon>Lactuca</taxon>
    </lineage>
</organism>
<proteinExistence type="predicted"/>
<keyword evidence="2" id="KW-1185">Reference proteome</keyword>
<sequence length="120" mass="14113">MLLLSLYQKLHRCRLRRNRKKLIEMVNSFDHEAFDHHVTYSVHYSATRKIKKLWWKKRKEEARELRHTFSSIESQVMPNLTGPVADGRDGIISLFVSFSELIIQKQPSLIVSEGEHSPVI</sequence>
<evidence type="ECO:0000313" key="1">
    <source>
        <dbReference type="EMBL" id="CAI9286439.1"/>
    </source>
</evidence>
<gene>
    <name evidence="1" type="ORF">LSALG_LOCUS25859</name>
</gene>
<name>A0AA35Z5S4_LACSI</name>
<dbReference type="AlphaFoldDB" id="A0AA35Z5S4"/>